<keyword evidence="3" id="KW-1003">Cell membrane</keyword>
<feature type="domain" description="FeoB-type G" evidence="17">
    <location>
        <begin position="1"/>
        <end position="166"/>
    </location>
</feature>
<evidence type="ECO:0000256" key="3">
    <source>
        <dbReference type="ARBA" id="ARBA00022475"/>
    </source>
</evidence>
<dbReference type="Proteomes" id="UP000307790">
    <property type="component" value="Unassembled WGS sequence"/>
</dbReference>
<evidence type="ECO:0000256" key="7">
    <source>
        <dbReference type="ARBA" id="ARBA00022741"/>
    </source>
</evidence>
<keyword evidence="11 14" id="KW-0342">GTP-binding</keyword>
<dbReference type="PANTHER" id="PTHR43185:SF1">
    <property type="entry name" value="FE(2+) TRANSPORTER FEOB"/>
    <property type="match status" value="1"/>
</dbReference>
<keyword evidence="9 16" id="KW-0408">Iron</keyword>
<evidence type="ECO:0000256" key="10">
    <source>
        <dbReference type="ARBA" id="ARBA00023065"/>
    </source>
</evidence>
<proteinExistence type="inferred from homology"/>
<dbReference type="RefSeq" id="WP_138320387.1">
    <property type="nucleotide sequence ID" value="NZ_VCBC01000012.1"/>
</dbReference>
<keyword evidence="19" id="KW-1185">Reference proteome</keyword>
<feature type="transmembrane region" description="Helical" evidence="16">
    <location>
        <begin position="391"/>
        <end position="418"/>
    </location>
</feature>
<dbReference type="GO" id="GO:0005525">
    <property type="term" value="F:GTP binding"/>
    <property type="evidence" value="ECO:0007669"/>
    <property type="project" value="UniProtKB-KW"/>
</dbReference>
<dbReference type="PANTHER" id="PTHR43185">
    <property type="entry name" value="FERROUS IRON TRANSPORT PROTEIN B"/>
    <property type="match status" value="1"/>
</dbReference>
<evidence type="ECO:0000256" key="8">
    <source>
        <dbReference type="ARBA" id="ARBA00022989"/>
    </source>
</evidence>
<feature type="binding site" evidence="14">
    <location>
        <begin position="8"/>
        <end position="15"/>
    </location>
    <ligand>
        <name>GTP</name>
        <dbReference type="ChEBI" id="CHEBI:37565"/>
        <label>1</label>
    </ligand>
</feature>
<dbReference type="NCBIfam" id="TIGR00231">
    <property type="entry name" value="small_GTP"/>
    <property type="match status" value="1"/>
</dbReference>
<dbReference type="NCBIfam" id="TIGR00437">
    <property type="entry name" value="feoB"/>
    <property type="match status" value="1"/>
</dbReference>
<sequence length="741" mass="81666">MEQVLLVGNPNAGKSTLFNQLTGLRQHVGNFPGITVEKKTGEMKIANREISLVDLPGVYSLVPQQQTSEDERVTLNYLLEHPASTVINIVDATSLERHLYLTLQLRELGLPMVMVLNKWDRAEQMGLDLDLDKLQELVGCPVVAISANDNDSSQHIEQALLEFDGDTQANLQVSYDKHIIDALSGEGSRFQQLNRLVAEQSSQGESATDYELDIASCRYQTCHNIVAEIGRHSESKQHKFTEWLDHYLMRPWVALPLFLLSMYLMFMFAINVGGAFIDFFDIAAGALLVDGLAYQLNSWNWPEWLVVLLTDGVGTGIQTVATFIPLIFCLYLFLTALEQSGYLARAAVVTDRIMQKVGLPGSAFVPMLMGFGCTVPAVMATRTLQQKHERVLAGAMSHFMVCGARLPVFALFAAAFFLENALNVVFLLYLLGIVAALLTGLVFRKTVTKGEGSPFIIELPQYQVPRLSDLWFRTWQRLKAFVFGAGKTIVIMVTLLGLLNSLGKDGSFGNTGTDNSLLASASQTLTPAFAPMGVNDDNWQATVGIFTGLFAKEVLVATLNSLYQDPERAEEEFSLSESMQEAVDSIGDNLMGIAELLLDPLGLTSADVESVQQAAEDQEVSMTTMERLASHFDGKHGAFAYLLFILLYSPCASALGAMAREFNGRWALFVALWASALAYVTASLYYQVATWQDWQSNESVTIALLVIFSLMIYKIMGLKAVSDWLNSGEEHVKSDTSPACH</sequence>
<feature type="transmembrane region" description="Helical" evidence="16">
    <location>
        <begin position="357"/>
        <end position="379"/>
    </location>
</feature>
<evidence type="ECO:0000256" key="15">
    <source>
        <dbReference type="PIRSR" id="PIRSR603373-2"/>
    </source>
</evidence>
<dbReference type="Pfam" id="PF07670">
    <property type="entry name" value="Gate"/>
    <property type="match status" value="2"/>
</dbReference>
<dbReference type="Gene3D" id="3.40.50.300">
    <property type="entry name" value="P-loop containing nucleotide triphosphate hydrolases"/>
    <property type="match status" value="1"/>
</dbReference>
<evidence type="ECO:0000256" key="12">
    <source>
        <dbReference type="ARBA" id="ARBA00023136"/>
    </source>
</evidence>
<dbReference type="InterPro" id="IPR011642">
    <property type="entry name" value="Gate_dom"/>
</dbReference>
<keyword evidence="8 16" id="KW-1133">Transmembrane helix</keyword>
<feature type="transmembrane region" description="Helical" evidence="16">
    <location>
        <begin position="306"/>
        <end position="337"/>
    </location>
</feature>
<dbReference type="EMBL" id="VCBC01000012">
    <property type="protein sequence ID" value="TLU64104.1"/>
    <property type="molecule type" value="Genomic_DNA"/>
</dbReference>
<evidence type="ECO:0000256" key="1">
    <source>
        <dbReference type="ARBA" id="ARBA00004429"/>
    </source>
</evidence>
<dbReference type="InterPro" id="IPR003373">
    <property type="entry name" value="Fe2_transport_prot-B"/>
</dbReference>
<evidence type="ECO:0000256" key="4">
    <source>
        <dbReference type="ARBA" id="ARBA00022496"/>
    </source>
</evidence>
<name>A0A5R9IF27_9GAMM</name>
<keyword evidence="7 14" id="KW-0547">Nucleotide-binding</keyword>
<dbReference type="CDD" id="cd01879">
    <property type="entry name" value="FeoB"/>
    <property type="match status" value="1"/>
</dbReference>
<gene>
    <name evidence="18" type="primary">feoB</name>
    <name evidence="18" type="ORF">FE810_12390</name>
</gene>
<comment type="function">
    <text evidence="16">Probable transporter of a GTP-driven Fe(2+) uptake system.</text>
</comment>
<dbReference type="OrthoDB" id="9809127at2"/>
<feature type="transmembrane region" description="Helical" evidence="16">
    <location>
        <begin position="700"/>
        <end position="716"/>
    </location>
</feature>
<evidence type="ECO:0000256" key="13">
    <source>
        <dbReference type="NCBIfam" id="TIGR00437"/>
    </source>
</evidence>
<dbReference type="Pfam" id="PF02421">
    <property type="entry name" value="FeoB_N"/>
    <property type="match status" value="1"/>
</dbReference>
<dbReference type="GO" id="GO:0005886">
    <property type="term" value="C:plasma membrane"/>
    <property type="evidence" value="ECO:0007669"/>
    <property type="project" value="UniProtKB-SubCell"/>
</dbReference>
<keyword evidence="4 16" id="KW-0410">Iron transport</keyword>
<keyword evidence="12 16" id="KW-0472">Membrane</keyword>
<dbReference type="GO" id="GO:0015093">
    <property type="term" value="F:ferrous iron transmembrane transporter activity"/>
    <property type="evidence" value="ECO:0007669"/>
    <property type="project" value="UniProtKB-UniRule"/>
</dbReference>
<dbReference type="PROSITE" id="PS51711">
    <property type="entry name" value="G_FEOB"/>
    <property type="match status" value="1"/>
</dbReference>
<feature type="binding site" evidence="15">
    <location>
        <position position="22"/>
    </location>
    <ligand>
        <name>Mg(2+)</name>
        <dbReference type="ChEBI" id="CHEBI:18420"/>
        <label>1</label>
    </ligand>
</feature>
<evidence type="ECO:0000256" key="16">
    <source>
        <dbReference type="RuleBase" id="RU362098"/>
    </source>
</evidence>
<dbReference type="Pfam" id="PF07664">
    <property type="entry name" value="FeoB_C"/>
    <property type="match status" value="1"/>
</dbReference>
<feature type="binding site" evidence="15">
    <location>
        <position position="19"/>
    </location>
    <ligand>
        <name>Mg(2+)</name>
        <dbReference type="ChEBI" id="CHEBI:18420"/>
        <label>2</label>
    </ligand>
</feature>
<evidence type="ECO:0000259" key="17">
    <source>
        <dbReference type="PROSITE" id="PS51711"/>
    </source>
</evidence>
<feature type="binding site" evidence="14">
    <location>
        <begin position="33"/>
        <end position="37"/>
    </location>
    <ligand>
        <name>GTP</name>
        <dbReference type="ChEBI" id="CHEBI:37565"/>
        <label>1</label>
    </ligand>
</feature>
<keyword evidence="10" id="KW-0406">Ion transport</keyword>
<evidence type="ECO:0000256" key="6">
    <source>
        <dbReference type="ARBA" id="ARBA00022692"/>
    </source>
</evidence>
<evidence type="ECO:0000256" key="9">
    <source>
        <dbReference type="ARBA" id="ARBA00023004"/>
    </source>
</evidence>
<evidence type="ECO:0000313" key="18">
    <source>
        <dbReference type="EMBL" id="TLU64104.1"/>
    </source>
</evidence>
<reference evidence="18 19" key="1">
    <citation type="submission" date="2019-05" db="EMBL/GenBank/DDBJ databases">
        <title>Genome sequences of Thalassotalea litorea 1K03283.</title>
        <authorList>
            <person name="Zhang D."/>
        </authorList>
    </citation>
    <scope>NUCLEOTIDE SEQUENCE [LARGE SCALE GENOMIC DNA]</scope>
    <source>
        <strain evidence="18 19">MCCC 1K03283</strain>
    </source>
</reference>
<feature type="transmembrane region" description="Helical" evidence="16">
    <location>
        <begin position="480"/>
        <end position="499"/>
    </location>
</feature>
<dbReference type="InterPro" id="IPR030389">
    <property type="entry name" value="G_FEOB_dom"/>
</dbReference>
<evidence type="ECO:0000256" key="14">
    <source>
        <dbReference type="PIRSR" id="PIRSR603373-1"/>
    </source>
</evidence>
<keyword evidence="2 16" id="KW-0813">Transport</keyword>
<accession>A0A5R9IF27</accession>
<feature type="transmembrane region" description="Helical" evidence="16">
    <location>
        <begin position="638"/>
        <end position="659"/>
    </location>
</feature>
<comment type="similarity">
    <text evidence="16">Belongs to the TRAFAC class TrmE-Era-EngA-EngB-Septin-like GTPase superfamily. FeoB GTPase (TC 9.A.8) family.</text>
</comment>
<dbReference type="InterPro" id="IPR005225">
    <property type="entry name" value="Small_GTP-bd"/>
</dbReference>
<evidence type="ECO:0000256" key="11">
    <source>
        <dbReference type="ARBA" id="ARBA00023134"/>
    </source>
</evidence>
<evidence type="ECO:0000313" key="19">
    <source>
        <dbReference type="Proteomes" id="UP000307790"/>
    </source>
</evidence>
<keyword evidence="5" id="KW-0997">Cell inner membrane</keyword>
<feature type="transmembrane region" description="Helical" evidence="16">
    <location>
        <begin position="666"/>
        <end position="688"/>
    </location>
</feature>
<dbReference type="FunFam" id="3.40.50.300:FF:000426">
    <property type="entry name" value="Ferrous iron transport protein B"/>
    <property type="match status" value="1"/>
</dbReference>
<dbReference type="PRINTS" id="PR00326">
    <property type="entry name" value="GTP1OBG"/>
</dbReference>
<organism evidence="18 19">
    <name type="scientific">Thalassotalea litorea</name>
    <dbReference type="NCBI Taxonomy" id="2020715"/>
    <lineage>
        <taxon>Bacteria</taxon>
        <taxon>Pseudomonadati</taxon>
        <taxon>Pseudomonadota</taxon>
        <taxon>Gammaproteobacteria</taxon>
        <taxon>Alteromonadales</taxon>
        <taxon>Colwelliaceae</taxon>
        <taxon>Thalassotalea</taxon>
    </lineage>
</organism>
<feature type="binding site" evidence="14">
    <location>
        <begin position="117"/>
        <end position="120"/>
    </location>
    <ligand>
        <name>GTP</name>
        <dbReference type="ChEBI" id="CHEBI:37565"/>
        <label>1</label>
    </ligand>
</feature>
<keyword evidence="15" id="KW-0479">Metal-binding</keyword>
<feature type="transmembrane region" description="Helical" evidence="16">
    <location>
        <begin position="252"/>
        <end position="270"/>
    </location>
</feature>
<dbReference type="InterPro" id="IPR006073">
    <property type="entry name" value="GTP-bd"/>
</dbReference>
<feature type="binding site" evidence="14">
    <location>
        <begin position="54"/>
        <end position="57"/>
    </location>
    <ligand>
        <name>GTP</name>
        <dbReference type="ChEBI" id="CHEBI:37565"/>
        <label>1</label>
    </ligand>
</feature>
<dbReference type="AlphaFoldDB" id="A0A5R9IF27"/>
<dbReference type="GO" id="GO:0046872">
    <property type="term" value="F:metal ion binding"/>
    <property type="evidence" value="ECO:0007669"/>
    <property type="project" value="UniProtKB-KW"/>
</dbReference>
<dbReference type="InterPro" id="IPR050860">
    <property type="entry name" value="FeoB_GTPase"/>
</dbReference>
<comment type="subcellular location">
    <subcellularLocation>
        <location evidence="1 16">Cell inner membrane</location>
        <topology evidence="1 16">Multi-pass membrane protein</topology>
    </subcellularLocation>
</comment>
<comment type="caution">
    <text evidence="18">The sequence shown here is derived from an EMBL/GenBank/DDBJ whole genome shotgun (WGS) entry which is preliminary data.</text>
</comment>
<keyword evidence="6 16" id="KW-0812">Transmembrane</keyword>
<keyword evidence="15" id="KW-0460">Magnesium</keyword>
<evidence type="ECO:0000256" key="2">
    <source>
        <dbReference type="ARBA" id="ARBA00022448"/>
    </source>
</evidence>
<dbReference type="InterPro" id="IPR027417">
    <property type="entry name" value="P-loop_NTPase"/>
</dbReference>
<feature type="binding site" evidence="15">
    <location>
        <position position="23"/>
    </location>
    <ligand>
        <name>Mg(2+)</name>
        <dbReference type="ChEBI" id="CHEBI:18420"/>
        <label>2</label>
    </ligand>
</feature>
<protein>
    <recommendedName>
        <fullName evidence="13 16">Ferrous iron transport protein B</fullName>
    </recommendedName>
</protein>
<evidence type="ECO:0000256" key="5">
    <source>
        <dbReference type="ARBA" id="ARBA00022519"/>
    </source>
</evidence>
<dbReference type="InterPro" id="IPR011640">
    <property type="entry name" value="Fe2_transport_prot_B_C"/>
</dbReference>
<dbReference type="SUPFAM" id="SSF52540">
    <property type="entry name" value="P-loop containing nucleoside triphosphate hydrolases"/>
    <property type="match status" value="1"/>
</dbReference>
<feature type="transmembrane region" description="Helical" evidence="16">
    <location>
        <begin position="424"/>
        <end position="443"/>
    </location>
</feature>